<organism evidence="5 6">
    <name type="scientific">Pseudomonas citronellolis</name>
    <dbReference type="NCBI Taxonomy" id="53408"/>
    <lineage>
        <taxon>Bacteria</taxon>
        <taxon>Pseudomonadati</taxon>
        <taxon>Pseudomonadota</taxon>
        <taxon>Gammaproteobacteria</taxon>
        <taxon>Pseudomonadales</taxon>
        <taxon>Pseudomonadaceae</taxon>
        <taxon>Pseudomonas</taxon>
    </lineage>
</organism>
<evidence type="ECO:0000259" key="4">
    <source>
        <dbReference type="SMART" id="SM00479"/>
    </source>
</evidence>
<dbReference type="SUPFAM" id="SSF53098">
    <property type="entry name" value="Ribonuclease H-like"/>
    <property type="match status" value="1"/>
</dbReference>
<dbReference type="SMART" id="SM00479">
    <property type="entry name" value="EXOIII"/>
    <property type="match status" value="1"/>
</dbReference>
<dbReference type="InterPro" id="IPR036397">
    <property type="entry name" value="RNaseH_sf"/>
</dbReference>
<dbReference type="EMBL" id="CP015879">
    <property type="protein sequence ID" value="ANI18824.1"/>
    <property type="molecule type" value="Genomic_DNA"/>
</dbReference>
<keyword evidence="2" id="KW-0378">Hydrolase</keyword>
<dbReference type="GO" id="GO:0006259">
    <property type="term" value="P:DNA metabolic process"/>
    <property type="evidence" value="ECO:0007669"/>
    <property type="project" value="UniProtKB-ARBA"/>
</dbReference>
<dbReference type="GO" id="GO:0003676">
    <property type="term" value="F:nucleic acid binding"/>
    <property type="evidence" value="ECO:0007669"/>
    <property type="project" value="InterPro"/>
</dbReference>
<name>A0A1A9KMU2_9PSED</name>
<gene>
    <name evidence="5" type="ORF">A9C11_32730</name>
</gene>
<dbReference type="Pfam" id="PF00929">
    <property type="entry name" value="RNase_T"/>
    <property type="match status" value="1"/>
</dbReference>
<dbReference type="RefSeq" id="WP_010792863.1">
    <property type="nucleotide sequence ID" value="NZ_CP015879.1"/>
</dbReference>
<evidence type="ECO:0000256" key="3">
    <source>
        <dbReference type="ARBA" id="ARBA00022839"/>
    </source>
</evidence>
<dbReference type="GO" id="GO:0000175">
    <property type="term" value="F:3'-5'-RNA exonuclease activity"/>
    <property type="evidence" value="ECO:0007669"/>
    <property type="project" value="InterPro"/>
</dbReference>
<keyword evidence="5" id="KW-0614">Plasmid</keyword>
<dbReference type="Gene3D" id="3.30.420.10">
    <property type="entry name" value="Ribonuclease H-like superfamily/Ribonuclease H"/>
    <property type="match status" value="1"/>
</dbReference>
<keyword evidence="3" id="KW-0269">Exonuclease</keyword>
<evidence type="ECO:0000256" key="2">
    <source>
        <dbReference type="ARBA" id="ARBA00022801"/>
    </source>
</evidence>
<protein>
    <submittedName>
        <fullName evidence="5">Oligoribonuclease</fullName>
    </submittedName>
</protein>
<dbReference type="InterPro" id="IPR022894">
    <property type="entry name" value="Oligoribonuclease"/>
</dbReference>
<dbReference type="InterPro" id="IPR013520">
    <property type="entry name" value="Ribonucl_H"/>
</dbReference>
<feature type="domain" description="Exonuclease" evidence="4">
    <location>
        <begin position="7"/>
        <end position="185"/>
    </location>
</feature>
<dbReference type="CDD" id="cd06135">
    <property type="entry name" value="Orn"/>
    <property type="match status" value="1"/>
</dbReference>
<dbReference type="NCBIfam" id="NF003765">
    <property type="entry name" value="PRK05359.1"/>
    <property type="match status" value="1"/>
</dbReference>
<dbReference type="AlphaFoldDB" id="A0A1A9KMU2"/>
<accession>A0A1A9KMU2</accession>
<dbReference type="Proteomes" id="UP000077748">
    <property type="component" value="Plasmid pRBL16"/>
</dbReference>
<proteinExistence type="predicted"/>
<evidence type="ECO:0000313" key="6">
    <source>
        <dbReference type="Proteomes" id="UP000077748"/>
    </source>
</evidence>
<reference evidence="5 6" key="1">
    <citation type="submission" date="2016-05" db="EMBL/GenBank/DDBJ databases">
        <title>Genome Sequence of Pseudomonas citronellolis Strain SJTE-3, an Estrogens and Persistent Organic Pollutants degradation strain.</title>
        <authorList>
            <person name="Liang R."/>
        </authorList>
    </citation>
    <scope>NUCLEOTIDE SEQUENCE [LARGE SCALE GENOMIC DNA]</scope>
    <source>
        <strain evidence="5 6">SJTE-3</strain>
        <plasmid evidence="6">Plasmid prbl16</plasmid>
    </source>
</reference>
<evidence type="ECO:0000313" key="5">
    <source>
        <dbReference type="EMBL" id="ANI18824.1"/>
    </source>
</evidence>
<evidence type="ECO:0000256" key="1">
    <source>
        <dbReference type="ARBA" id="ARBA00022722"/>
    </source>
</evidence>
<geneLocation type="plasmid" evidence="6">
    <name>prbl16</name>
</geneLocation>
<dbReference type="InterPro" id="IPR012337">
    <property type="entry name" value="RNaseH-like_sf"/>
</dbReference>
<sequence length="189" mass="21275">MMNNDRRLAWLDLESTGFTELHKQMVYRHRILEVGVLVTDGQFNVLAQHVVVVHHDPADVLPLCDDIVRSMHTRNGLFDDVSASSTDLASAEQQIIEFLVEHGVQAKASPLCGSGIHFDRMFLEAQMPALNAHLHYRNLDISAVKEFLKTISPAFEPAKRQSHRALDDILESVEEARLYRDLLAPILAA</sequence>
<dbReference type="GeneID" id="93444866"/>
<keyword evidence="1" id="KW-0540">Nuclease</keyword>